<dbReference type="PROSITE" id="PS51125">
    <property type="entry name" value="NHL"/>
    <property type="match status" value="1"/>
</dbReference>
<gene>
    <name evidence="3" type="primary">ORF41726</name>
</gene>
<feature type="non-terminal residue" evidence="3">
    <location>
        <position position="1"/>
    </location>
</feature>
<reference evidence="3" key="1">
    <citation type="submission" date="2014-12" db="EMBL/GenBank/DDBJ databases">
        <title>Insight into the proteome of Arion vulgaris.</title>
        <authorList>
            <person name="Aradska J."/>
            <person name="Bulat T."/>
            <person name="Smidak R."/>
            <person name="Sarate P."/>
            <person name="Gangsoo J."/>
            <person name="Sialana F."/>
            <person name="Bilban M."/>
            <person name="Lubec G."/>
        </authorList>
    </citation>
    <scope>NUCLEOTIDE SEQUENCE</scope>
    <source>
        <tissue evidence="3">Skin</tissue>
    </source>
</reference>
<evidence type="ECO:0000256" key="1">
    <source>
        <dbReference type="ARBA" id="ARBA00022737"/>
    </source>
</evidence>
<organism evidence="3">
    <name type="scientific">Arion vulgaris</name>
    <dbReference type="NCBI Taxonomy" id="1028688"/>
    <lineage>
        <taxon>Eukaryota</taxon>
        <taxon>Metazoa</taxon>
        <taxon>Spiralia</taxon>
        <taxon>Lophotrochozoa</taxon>
        <taxon>Mollusca</taxon>
        <taxon>Gastropoda</taxon>
        <taxon>Heterobranchia</taxon>
        <taxon>Euthyneura</taxon>
        <taxon>Panpulmonata</taxon>
        <taxon>Eupulmonata</taxon>
        <taxon>Stylommatophora</taxon>
        <taxon>Helicina</taxon>
        <taxon>Arionoidea</taxon>
        <taxon>Arionidae</taxon>
        <taxon>Arion</taxon>
    </lineage>
</organism>
<name>A0A0B6Z0G6_9EUPU</name>
<keyword evidence="1" id="KW-0677">Repeat</keyword>
<protein>
    <submittedName>
        <fullName evidence="3">Uncharacterized protein</fullName>
    </submittedName>
</protein>
<accession>A0A0B6Z0G6</accession>
<dbReference type="EMBL" id="HACG01014380">
    <property type="protein sequence ID" value="CEK61245.1"/>
    <property type="molecule type" value="Transcribed_RNA"/>
</dbReference>
<dbReference type="InterPro" id="IPR011042">
    <property type="entry name" value="6-blade_b-propeller_TolB-like"/>
</dbReference>
<sequence length="216" mass="22819">VPESNPSVLVYPQLIGHQATGGTSAQAAPIGWNINTQGDFSLSKPVNPQSVGHGNNEIKTFSVRNPIGSHAVSNGPPRSSQTLYPAVPTQSESSCFACRENLVLSFGKQGSNIRDFLKPVGLAVSKEGNYVISDSGGGQNRIFIFNSAGELIFAFNCGGKVKDVTMTKGNEILAAVHKNVSAIRHFTMVGQCKGEYGKFFTFEQPCGIGQLANGGV</sequence>
<feature type="repeat" description="NHL" evidence="2">
    <location>
        <begin position="103"/>
        <end position="148"/>
    </location>
</feature>
<dbReference type="SUPFAM" id="SSF63829">
    <property type="entry name" value="Calcium-dependent phosphotriesterase"/>
    <property type="match status" value="1"/>
</dbReference>
<evidence type="ECO:0000256" key="2">
    <source>
        <dbReference type="PROSITE-ProRule" id="PRU00504"/>
    </source>
</evidence>
<dbReference type="AlphaFoldDB" id="A0A0B6Z0G6"/>
<dbReference type="Gene3D" id="2.120.10.30">
    <property type="entry name" value="TolB, C-terminal domain"/>
    <property type="match status" value="1"/>
</dbReference>
<dbReference type="InterPro" id="IPR001258">
    <property type="entry name" value="NHL_repeat"/>
</dbReference>
<feature type="non-terminal residue" evidence="3">
    <location>
        <position position="216"/>
    </location>
</feature>
<evidence type="ECO:0000313" key="3">
    <source>
        <dbReference type="EMBL" id="CEK61245.1"/>
    </source>
</evidence>
<proteinExistence type="predicted"/>